<dbReference type="InterPro" id="IPR014025">
    <property type="entry name" value="Glutaredoxin_subgr"/>
</dbReference>
<dbReference type="EMBL" id="CP004387">
    <property type="protein sequence ID" value="AJD46721.1"/>
    <property type="molecule type" value="Genomic_DNA"/>
</dbReference>
<dbReference type="STRING" id="391936.S7S_01485"/>
<dbReference type="SUPFAM" id="SSF52833">
    <property type="entry name" value="Thioredoxin-like"/>
    <property type="match status" value="1"/>
</dbReference>
<keyword evidence="4" id="KW-1015">Disulfide bond</keyword>
<dbReference type="Gene3D" id="3.40.30.10">
    <property type="entry name" value="Glutaredoxin"/>
    <property type="match status" value="1"/>
</dbReference>
<evidence type="ECO:0000256" key="1">
    <source>
        <dbReference type="ARBA" id="ARBA00007787"/>
    </source>
</evidence>
<dbReference type="InterPro" id="IPR002109">
    <property type="entry name" value="Glutaredoxin"/>
</dbReference>
<sequence length="87" mass="9649">MPDVVLYTTGWCPYCIRARRLLDGKGVAYTNIDVGENPALRAEMRARAGRNTVPQIWIGDTHVGGSDELYALERAGRLDAMLKGQEQ</sequence>
<dbReference type="GO" id="GO:0045454">
    <property type="term" value="P:cell redox homeostasis"/>
    <property type="evidence" value="ECO:0007669"/>
    <property type="project" value="InterPro"/>
</dbReference>
<dbReference type="InterPro" id="IPR011900">
    <property type="entry name" value="GRX_bact"/>
</dbReference>
<dbReference type="KEGG" id="apac:S7S_01485"/>
<dbReference type="PANTHER" id="PTHR45694:SF18">
    <property type="entry name" value="GLUTAREDOXIN-1-RELATED"/>
    <property type="match status" value="1"/>
</dbReference>
<evidence type="ECO:0000313" key="8">
    <source>
        <dbReference type="EMBL" id="AJD46721.1"/>
    </source>
</evidence>
<keyword evidence="2 6" id="KW-0813">Transport</keyword>
<organism evidence="8 9">
    <name type="scientific">Isoalcanivorax pacificus W11-5</name>
    <dbReference type="NCBI Taxonomy" id="391936"/>
    <lineage>
        <taxon>Bacteria</taxon>
        <taxon>Pseudomonadati</taxon>
        <taxon>Pseudomonadota</taxon>
        <taxon>Gammaproteobacteria</taxon>
        <taxon>Oceanospirillales</taxon>
        <taxon>Alcanivoracaceae</taxon>
        <taxon>Isoalcanivorax</taxon>
    </lineage>
</organism>
<dbReference type="GO" id="GO:0005737">
    <property type="term" value="C:cytoplasm"/>
    <property type="evidence" value="ECO:0007669"/>
    <property type="project" value="TreeGrafter"/>
</dbReference>
<dbReference type="GO" id="GO:0034599">
    <property type="term" value="P:cellular response to oxidative stress"/>
    <property type="evidence" value="ECO:0007669"/>
    <property type="project" value="TreeGrafter"/>
</dbReference>
<keyword evidence="6" id="KW-0963">Cytoplasm</keyword>
<keyword evidence="9" id="KW-1185">Reference proteome</keyword>
<comment type="similarity">
    <text evidence="1 6">Belongs to the glutaredoxin family.</text>
</comment>
<keyword evidence="5 6" id="KW-0676">Redox-active center</keyword>
<evidence type="ECO:0000256" key="2">
    <source>
        <dbReference type="ARBA" id="ARBA00022448"/>
    </source>
</evidence>
<name>A0A0B4XI22_9GAMM</name>
<accession>A0A0B4XI22</accession>
<dbReference type="Pfam" id="PF00462">
    <property type="entry name" value="Glutaredoxin"/>
    <property type="match status" value="1"/>
</dbReference>
<protein>
    <recommendedName>
        <fullName evidence="6">Glutaredoxin</fullName>
    </recommendedName>
</protein>
<evidence type="ECO:0000259" key="7">
    <source>
        <dbReference type="Pfam" id="PF00462"/>
    </source>
</evidence>
<proteinExistence type="inferred from homology"/>
<evidence type="ECO:0000256" key="4">
    <source>
        <dbReference type="ARBA" id="ARBA00023157"/>
    </source>
</evidence>
<feature type="domain" description="Glutaredoxin" evidence="7">
    <location>
        <begin position="4"/>
        <end position="63"/>
    </location>
</feature>
<keyword evidence="3 6" id="KW-0249">Electron transport</keyword>
<evidence type="ECO:0000256" key="5">
    <source>
        <dbReference type="ARBA" id="ARBA00023284"/>
    </source>
</evidence>
<gene>
    <name evidence="8" type="ORF">S7S_01485</name>
</gene>
<dbReference type="RefSeq" id="WP_008736293.1">
    <property type="nucleotide sequence ID" value="NZ_CP004387.1"/>
</dbReference>
<dbReference type="PANTHER" id="PTHR45694">
    <property type="entry name" value="GLUTAREDOXIN 2"/>
    <property type="match status" value="1"/>
</dbReference>
<dbReference type="InterPro" id="IPR036249">
    <property type="entry name" value="Thioredoxin-like_sf"/>
</dbReference>
<dbReference type="InterPro" id="IPR011767">
    <property type="entry name" value="GLR_AS"/>
</dbReference>
<dbReference type="CDD" id="cd03418">
    <property type="entry name" value="GRX_GRXb_1_3_like"/>
    <property type="match status" value="1"/>
</dbReference>
<evidence type="ECO:0000256" key="3">
    <source>
        <dbReference type="ARBA" id="ARBA00022982"/>
    </source>
</evidence>
<dbReference type="HOGENOM" id="CLU_026126_7_3_6"/>
<dbReference type="Proteomes" id="UP000006764">
    <property type="component" value="Chromosome"/>
</dbReference>
<comment type="function">
    <text evidence="6">Has a glutathione-disulfide oxidoreductase activity in the presence of NADPH and glutathione reductase. Reduces low molecular weight disulfides and proteins.</text>
</comment>
<dbReference type="PROSITE" id="PS00195">
    <property type="entry name" value="GLUTAREDOXIN_1"/>
    <property type="match status" value="1"/>
</dbReference>
<dbReference type="PROSITE" id="PS51354">
    <property type="entry name" value="GLUTAREDOXIN_2"/>
    <property type="match status" value="1"/>
</dbReference>
<dbReference type="NCBIfam" id="TIGR02181">
    <property type="entry name" value="GRX_bact"/>
    <property type="match status" value="1"/>
</dbReference>
<evidence type="ECO:0000313" key="9">
    <source>
        <dbReference type="Proteomes" id="UP000006764"/>
    </source>
</evidence>
<evidence type="ECO:0000256" key="6">
    <source>
        <dbReference type="RuleBase" id="RU364065"/>
    </source>
</evidence>
<reference evidence="8 9" key="1">
    <citation type="journal article" date="2012" name="J. Bacteriol.">
        <title>Genome sequence of an alkane-degrading bacterium, Alcanivorax pacificus type strain W11-5, isolated from deep sea sediment.</title>
        <authorList>
            <person name="Lai Q."/>
            <person name="Shao Z."/>
        </authorList>
    </citation>
    <scope>NUCLEOTIDE SEQUENCE [LARGE SCALE GENOMIC DNA]</scope>
    <source>
        <strain evidence="8 9">W11-5</strain>
    </source>
</reference>
<dbReference type="OrthoDB" id="9814618at2"/>
<dbReference type="AlphaFoldDB" id="A0A0B4XI22"/>
<dbReference type="GO" id="GO:0015038">
    <property type="term" value="F:glutathione disulfide oxidoreductase activity"/>
    <property type="evidence" value="ECO:0007669"/>
    <property type="project" value="UniProtKB-UniRule"/>
</dbReference>
<dbReference type="PRINTS" id="PR00160">
    <property type="entry name" value="GLUTAREDOXIN"/>
</dbReference>